<gene>
    <name evidence="1" type="ORF">METZ01_LOCUS511211</name>
</gene>
<dbReference type="EMBL" id="UINC01227461">
    <property type="protein sequence ID" value="SVE58357.1"/>
    <property type="molecule type" value="Genomic_DNA"/>
</dbReference>
<accession>A0A383END5</accession>
<organism evidence="1">
    <name type="scientific">marine metagenome</name>
    <dbReference type="NCBI Taxonomy" id="408172"/>
    <lineage>
        <taxon>unclassified sequences</taxon>
        <taxon>metagenomes</taxon>
        <taxon>ecological metagenomes</taxon>
    </lineage>
</organism>
<sequence length="230" mass="24813">GSPIPPGSGILFYLNYAEVGDESFDENISISDLTCLDITEGFILGPQGNTFDVNMGECISSPIDCSGGYYGSAYIDNCGVCDTYENNDCSTYTLELLQGANLISFHSLPTDVSVSSIFSDLGDNAIYIITEGFGAYYMSGIWYGSLQTISAHKGYWLIIEDAGVITIDDAVPTSLNENNLVYDLHSGNNLMSYPFSVGQDLYNAIDDIYLTSFFAMAGSGVAAQYTNGNW</sequence>
<feature type="non-terminal residue" evidence="1">
    <location>
        <position position="230"/>
    </location>
</feature>
<proteinExistence type="predicted"/>
<name>A0A383END5_9ZZZZ</name>
<feature type="non-terminal residue" evidence="1">
    <location>
        <position position="1"/>
    </location>
</feature>
<protein>
    <submittedName>
        <fullName evidence="1">Uncharacterized protein</fullName>
    </submittedName>
</protein>
<evidence type="ECO:0000313" key="1">
    <source>
        <dbReference type="EMBL" id="SVE58357.1"/>
    </source>
</evidence>
<dbReference type="AlphaFoldDB" id="A0A383END5"/>
<reference evidence="1" key="1">
    <citation type="submission" date="2018-05" db="EMBL/GenBank/DDBJ databases">
        <authorList>
            <person name="Lanie J.A."/>
            <person name="Ng W.-L."/>
            <person name="Kazmierczak K.M."/>
            <person name="Andrzejewski T.M."/>
            <person name="Davidsen T.M."/>
            <person name="Wayne K.J."/>
            <person name="Tettelin H."/>
            <person name="Glass J.I."/>
            <person name="Rusch D."/>
            <person name="Podicherti R."/>
            <person name="Tsui H.-C.T."/>
            <person name="Winkler M.E."/>
        </authorList>
    </citation>
    <scope>NUCLEOTIDE SEQUENCE</scope>
</reference>